<dbReference type="Proteomes" id="UP001457282">
    <property type="component" value="Unassembled WGS sequence"/>
</dbReference>
<dbReference type="PANTHER" id="PTHR47186:SF63">
    <property type="entry name" value="C-JID DOMAIN-CONTAINING PROTEIN"/>
    <property type="match status" value="1"/>
</dbReference>
<keyword evidence="1" id="KW-0611">Plant defense</keyword>
<dbReference type="InterPro" id="IPR032675">
    <property type="entry name" value="LRR_dom_sf"/>
</dbReference>
<feature type="domain" description="Disease resistance protein RPS4B/Roq1-like leucine-rich repeats" evidence="2">
    <location>
        <begin position="24"/>
        <end position="111"/>
    </location>
</feature>
<gene>
    <name evidence="3" type="ORF">M0R45_007975</name>
</gene>
<protein>
    <recommendedName>
        <fullName evidence="2">Disease resistance protein RPS4B/Roq1-like leucine-rich repeats domain-containing protein</fullName>
    </recommendedName>
</protein>
<evidence type="ECO:0000259" key="2">
    <source>
        <dbReference type="Pfam" id="PF23286"/>
    </source>
</evidence>
<dbReference type="AlphaFoldDB" id="A0AAW1Y3I7"/>
<accession>A0AAW1Y3I7</accession>
<dbReference type="Pfam" id="PF23286">
    <property type="entry name" value="LRR_13"/>
    <property type="match status" value="1"/>
</dbReference>
<dbReference type="EMBL" id="JBEDUW010000002">
    <property type="protein sequence ID" value="KAK9942302.1"/>
    <property type="molecule type" value="Genomic_DNA"/>
</dbReference>
<comment type="caution">
    <text evidence="3">The sequence shown here is derived from an EMBL/GenBank/DDBJ whole genome shotgun (WGS) entry which is preliminary data.</text>
</comment>
<dbReference type="Gene3D" id="3.80.10.10">
    <property type="entry name" value="Ribonuclease Inhibitor"/>
    <property type="match status" value="1"/>
</dbReference>
<proteinExistence type="predicted"/>
<dbReference type="PANTHER" id="PTHR47186">
    <property type="entry name" value="LEUCINE-RICH REPEAT-CONTAINING PROTEIN 57"/>
    <property type="match status" value="1"/>
</dbReference>
<name>A0AAW1Y3I7_RUBAR</name>
<evidence type="ECO:0000256" key="1">
    <source>
        <dbReference type="ARBA" id="ARBA00022821"/>
    </source>
</evidence>
<keyword evidence="4" id="KW-1185">Reference proteome</keyword>
<dbReference type="SUPFAM" id="SSF52058">
    <property type="entry name" value="L domain-like"/>
    <property type="match status" value="1"/>
</dbReference>
<dbReference type="InterPro" id="IPR058546">
    <property type="entry name" value="RPS4B/Roq1-like_LRR"/>
</dbReference>
<reference evidence="3 4" key="1">
    <citation type="journal article" date="2023" name="G3 (Bethesda)">
        <title>A chromosome-length genome assembly and annotation of blackberry (Rubus argutus, cv. 'Hillquist').</title>
        <authorList>
            <person name="Bruna T."/>
            <person name="Aryal R."/>
            <person name="Dudchenko O."/>
            <person name="Sargent D.J."/>
            <person name="Mead D."/>
            <person name="Buti M."/>
            <person name="Cavallini A."/>
            <person name="Hytonen T."/>
            <person name="Andres J."/>
            <person name="Pham M."/>
            <person name="Weisz D."/>
            <person name="Mascagni F."/>
            <person name="Usai G."/>
            <person name="Natali L."/>
            <person name="Bassil N."/>
            <person name="Fernandez G.E."/>
            <person name="Lomsadze A."/>
            <person name="Armour M."/>
            <person name="Olukolu B."/>
            <person name="Poorten T."/>
            <person name="Britton C."/>
            <person name="Davik J."/>
            <person name="Ashrafi H."/>
            <person name="Aiden E.L."/>
            <person name="Borodovsky M."/>
            <person name="Worthington M."/>
        </authorList>
    </citation>
    <scope>NUCLEOTIDE SEQUENCE [LARGE SCALE GENOMIC DNA]</scope>
    <source>
        <strain evidence="3">PI 553951</strain>
    </source>
</reference>
<sequence>MESLTCLDLSRTAITELPLSITFLSRLEDLKLRDCENLKRLPPSIYELHHLSQLDLHNCSELVTVPKWNAESHQTNLWHLNLRGCKKLREIPELPPNVEWINADGCESLERFALLSNILERREPSQIVACISLYRCQRLCDNDMAGNEGTLCSLIHSSKQSEFHLVFPGNEVPRWFGRRKDLMELVDKSEFSFDVPLNIRSGNKGLAICAAATAVENFGKCSFAANVYINEERMSTRSFCFEAKEMGRSGHVWMRYIPFVE</sequence>
<organism evidence="3 4">
    <name type="scientific">Rubus argutus</name>
    <name type="common">Southern blackberry</name>
    <dbReference type="NCBI Taxonomy" id="59490"/>
    <lineage>
        <taxon>Eukaryota</taxon>
        <taxon>Viridiplantae</taxon>
        <taxon>Streptophyta</taxon>
        <taxon>Embryophyta</taxon>
        <taxon>Tracheophyta</taxon>
        <taxon>Spermatophyta</taxon>
        <taxon>Magnoliopsida</taxon>
        <taxon>eudicotyledons</taxon>
        <taxon>Gunneridae</taxon>
        <taxon>Pentapetalae</taxon>
        <taxon>rosids</taxon>
        <taxon>fabids</taxon>
        <taxon>Rosales</taxon>
        <taxon>Rosaceae</taxon>
        <taxon>Rosoideae</taxon>
        <taxon>Rosoideae incertae sedis</taxon>
        <taxon>Rubus</taxon>
    </lineage>
</organism>
<evidence type="ECO:0000313" key="3">
    <source>
        <dbReference type="EMBL" id="KAK9942302.1"/>
    </source>
</evidence>
<evidence type="ECO:0000313" key="4">
    <source>
        <dbReference type="Proteomes" id="UP001457282"/>
    </source>
</evidence>